<dbReference type="CDD" id="cd01583">
    <property type="entry name" value="IPMI"/>
    <property type="match status" value="1"/>
</dbReference>
<dbReference type="EMBL" id="CP118733">
    <property type="protein sequence ID" value="WNY47606.1"/>
    <property type="molecule type" value="Genomic_DNA"/>
</dbReference>
<reference evidence="15 16" key="1">
    <citation type="submission" date="2023-02" db="EMBL/GenBank/DDBJ databases">
        <title>Streptococcus sp. Genome Sequencing and Assembly.</title>
        <authorList>
            <person name="Shore S.M."/>
            <person name="Nicholson T.L."/>
        </authorList>
    </citation>
    <scope>NUCLEOTIDE SEQUENCE [LARGE SCALE GENOMIC DNA]</scope>
    <source>
        <strain evidence="15 16">29896</strain>
    </source>
</reference>
<dbReference type="PRINTS" id="PR00415">
    <property type="entry name" value="ACONITASE"/>
</dbReference>
<dbReference type="InterPro" id="IPR036008">
    <property type="entry name" value="Aconitase_4Fe-4S_dom"/>
</dbReference>
<dbReference type="RefSeq" id="WP_248028317.1">
    <property type="nucleotide sequence ID" value="NZ_CP118733.1"/>
</dbReference>
<dbReference type="PROSITE" id="PS01244">
    <property type="entry name" value="ACONITASE_2"/>
    <property type="match status" value="1"/>
</dbReference>
<proteinExistence type="inferred from homology"/>
<dbReference type="Gene3D" id="3.30.499.10">
    <property type="entry name" value="Aconitase, domain 3"/>
    <property type="match status" value="2"/>
</dbReference>
<dbReference type="NCBIfam" id="NF004016">
    <property type="entry name" value="PRK05478.1"/>
    <property type="match status" value="1"/>
</dbReference>
<evidence type="ECO:0000256" key="12">
    <source>
        <dbReference type="ARBA" id="ARBA00023501"/>
    </source>
</evidence>
<evidence type="ECO:0000256" key="4">
    <source>
        <dbReference type="ARBA" id="ARBA00022430"/>
    </source>
</evidence>
<comment type="similarity">
    <text evidence="13">Belongs to the aconitase/IPM isomerase family. LeuC type 1 subfamily.</text>
</comment>
<organism evidence="15 16">
    <name type="scientific">Streptococcus suivaginalis</name>
    <dbReference type="NCBI Taxonomy" id="3028082"/>
    <lineage>
        <taxon>Bacteria</taxon>
        <taxon>Bacillati</taxon>
        <taxon>Bacillota</taxon>
        <taxon>Bacilli</taxon>
        <taxon>Lactobacillales</taxon>
        <taxon>Streptococcaceae</taxon>
        <taxon>Streptococcus</taxon>
    </lineage>
</organism>
<dbReference type="Pfam" id="PF00330">
    <property type="entry name" value="Aconitase"/>
    <property type="match status" value="1"/>
</dbReference>
<keyword evidence="4 13" id="KW-0432">Leucine biosynthesis</keyword>
<evidence type="ECO:0000256" key="1">
    <source>
        <dbReference type="ARBA" id="ARBA00000491"/>
    </source>
</evidence>
<dbReference type="InterPro" id="IPR033941">
    <property type="entry name" value="IPMI_cat"/>
</dbReference>
<sequence length="462" mass="50296">MAGQSILDKVWERHVITGQEGQPQLMYVDQHYIHEVTSPQAFQGLREAGRKVRRPDLTFGTFDHNVPTVNIFDIRDAISKAQMDKLAENVLEFGIDCAAHGSEHQGIVHMVGPESGRTQPGKFIVCGDSHTATHGAFGALGFGIGTSEVEHVFATQTIWQVKPKKLLVEFTGRPQSGVYAKDYILALIAQYGVGVGVGYAVEFRGEAVDALSMEERMTICNMSIEFGSKIGMMNPDQKTFDYVRATEHAPKDIETAIADWKTLVSDQDAVYDKTIVMDVSKLAPMVTWGTNPSMGVAFDQAFPEVTDMNDERAYGYMGLKPGQTAADIELGYIFIGSCTNARLSDLELAARFVKGKKIAPNLTAIVVPGSRPVKRAAEKLGLDKIFLDAGFEWRDPGCSMCLGMNPDKVPDGVHCASTSNRNFEDRQGFGAKTHLCSPAMAAAASIAGRFVDVRTMTEIVGG</sequence>
<evidence type="ECO:0000256" key="11">
    <source>
        <dbReference type="ARBA" id="ARBA00023304"/>
    </source>
</evidence>
<accession>A0AA96VE52</accession>
<evidence type="ECO:0000259" key="14">
    <source>
        <dbReference type="Pfam" id="PF00330"/>
    </source>
</evidence>
<protein>
    <recommendedName>
        <fullName evidence="13">3-isopropylmalate dehydratase large subunit</fullName>
        <ecNumber evidence="13">4.2.1.33</ecNumber>
    </recommendedName>
    <alternativeName>
        <fullName evidence="13">Alpha-IPM isomerase</fullName>
        <shortName evidence="13">IPMI</shortName>
    </alternativeName>
    <alternativeName>
        <fullName evidence="13">Isopropylmalate isomerase</fullName>
    </alternativeName>
</protein>
<dbReference type="EC" id="4.2.1.33" evidence="13"/>
<dbReference type="InterPro" id="IPR001030">
    <property type="entry name" value="Acoase/IPM_deHydtase_lsu_aba"/>
</dbReference>
<evidence type="ECO:0000256" key="13">
    <source>
        <dbReference type="HAMAP-Rule" id="MF_01026"/>
    </source>
</evidence>
<keyword evidence="7 13" id="KW-0479">Metal-binding</keyword>
<comment type="pathway">
    <text evidence="3 13">Amino-acid biosynthesis; L-leucine biosynthesis; L-leucine from 3-methyl-2-oxobutanoate: step 2/4.</text>
</comment>
<evidence type="ECO:0000256" key="8">
    <source>
        <dbReference type="ARBA" id="ARBA00023004"/>
    </source>
</evidence>
<dbReference type="GO" id="GO:0009098">
    <property type="term" value="P:L-leucine biosynthetic process"/>
    <property type="evidence" value="ECO:0007669"/>
    <property type="project" value="UniProtKB-UniRule"/>
</dbReference>
<comment type="function">
    <text evidence="2 13">Catalyzes the isomerization between 2-isopropylmalate and 3-isopropylmalate, via the formation of 2-isopropylmaleate.</text>
</comment>
<feature type="binding site" evidence="13">
    <location>
        <position position="401"/>
    </location>
    <ligand>
        <name>[4Fe-4S] cluster</name>
        <dbReference type="ChEBI" id="CHEBI:49883"/>
    </ligand>
</feature>
<evidence type="ECO:0000256" key="3">
    <source>
        <dbReference type="ARBA" id="ARBA00004729"/>
    </source>
</evidence>
<dbReference type="PROSITE" id="PS00450">
    <property type="entry name" value="ACONITASE_1"/>
    <property type="match status" value="1"/>
</dbReference>
<keyword evidence="10 13" id="KW-0456">Lyase</keyword>
<feature type="domain" description="Aconitase/3-isopropylmalate dehydratase large subunit alpha/beta/alpha" evidence="14">
    <location>
        <begin position="8"/>
        <end position="448"/>
    </location>
</feature>
<comment type="catalytic activity">
    <reaction evidence="12">
        <text>citrate = D-threo-isocitrate</text>
        <dbReference type="Rhea" id="RHEA:10336"/>
        <dbReference type="ChEBI" id="CHEBI:15562"/>
        <dbReference type="ChEBI" id="CHEBI:16947"/>
        <dbReference type="EC" id="4.2.1.3"/>
    </reaction>
</comment>
<evidence type="ECO:0000256" key="2">
    <source>
        <dbReference type="ARBA" id="ARBA00002695"/>
    </source>
</evidence>
<dbReference type="PANTHER" id="PTHR43822:SF9">
    <property type="entry name" value="3-ISOPROPYLMALATE DEHYDRATASE"/>
    <property type="match status" value="1"/>
</dbReference>
<dbReference type="NCBIfam" id="TIGR00170">
    <property type="entry name" value="leuC"/>
    <property type="match status" value="1"/>
</dbReference>
<keyword evidence="5 13" id="KW-0004">4Fe-4S</keyword>
<comment type="subunit">
    <text evidence="13">Heterodimer of LeuC and LeuD.</text>
</comment>
<dbReference type="InterPro" id="IPR018136">
    <property type="entry name" value="Aconitase_4Fe-4S_BS"/>
</dbReference>
<keyword evidence="11 13" id="KW-0100">Branched-chain amino acid biosynthesis</keyword>
<keyword evidence="8 13" id="KW-0408">Iron</keyword>
<dbReference type="GO" id="GO:0003994">
    <property type="term" value="F:aconitate hydratase activity"/>
    <property type="evidence" value="ECO:0007669"/>
    <property type="project" value="UniProtKB-EC"/>
</dbReference>
<evidence type="ECO:0000313" key="15">
    <source>
        <dbReference type="EMBL" id="WNY47606.1"/>
    </source>
</evidence>
<dbReference type="InterPro" id="IPR050067">
    <property type="entry name" value="IPM_dehydratase_rel_enz"/>
</dbReference>
<evidence type="ECO:0000256" key="10">
    <source>
        <dbReference type="ARBA" id="ARBA00023239"/>
    </source>
</evidence>
<evidence type="ECO:0000256" key="6">
    <source>
        <dbReference type="ARBA" id="ARBA00022605"/>
    </source>
</evidence>
<dbReference type="AlphaFoldDB" id="A0AA96VE52"/>
<dbReference type="KEGG" id="ssuv:PXH68_02540"/>
<dbReference type="InterPro" id="IPR015931">
    <property type="entry name" value="Acnase/IPM_dHydase_lsu_aba_1/3"/>
</dbReference>
<dbReference type="HAMAP" id="MF_01026">
    <property type="entry name" value="LeuC_type1"/>
    <property type="match status" value="1"/>
</dbReference>
<dbReference type="SUPFAM" id="SSF53732">
    <property type="entry name" value="Aconitase iron-sulfur domain"/>
    <property type="match status" value="1"/>
</dbReference>
<keyword evidence="16" id="KW-1185">Reference proteome</keyword>
<name>A0AA96VE52_9STRE</name>
<gene>
    <name evidence="13 15" type="primary">leuC</name>
    <name evidence="15" type="ORF">PXH68_02540</name>
</gene>
<dbReference type="PANTHER" id="PTHR43822">
    <property type="entry name" value="HOMOACONITASE, MITOCHONDRIAL-RELATED"/>
    <property type="match status" value="1"/>
</dbReference>
<dbReference type="GO" id="GO:0051539">
    <property type="term" value="F:4 iron, 4 sulfur cluster binding"/>
    <property type="evidence" value="ECO:0007669"/>
    <property type="project" value="UniProtKB-KW"/>
</dbReference>
<comment type="catalytic activity">
    <reaction evidence="1 13">
        <text>(2R,3S)-3-isopropylmalate = (2S)-2-isopropylmalate</text>
        <dbReference type="Rhea" id="RHEA:32287"/>
        <dbReference type="ChEBI" id="CHEBI:1178"/>
        <dbReference type="ChEBI" id="CHEBI:35121"/>
        <dbReference type="EC" id="4.2.1.33"/>
    </reaction>
</comment>
<evidence type="ECO:0000256" key="5">
    <source>
        <dbReference type="ARBA" id="ARBA00022485"/>
    </source>
</evidence>
<evidence type="ECO:0000313" key="16">
    <source>
        <dbReference type="Proteomes" id="UP001304088"/>
    </source>
</evidence>
<dbReference type="GO" id="GO:0046872">
    <property type="term" value="F:metal ion binding"/>
    <property type="evidence" value="ECO:0007669"/>
    <property type="project" value="UniProtKB-KW"/>
</dbReference>
<comment type="cofactor">
    <cofactor evidence="13">
        <name>[4Fe-4S] cluster</name>
        <dbReference type="ChEBI" id="CHEBI:49883"/>
    </cofactor>
    <text evidence="13">Binds 1 [4Fe-4S] cluster per subunit.</text>
</comment>
<evidence type="ECO:0000256" key="7">
    <source>
        <dbReference type="ARBA" id="ARBA00022723"/>
    </source>
</evidence>
<feature type="binding site" evidence="13">
    <location>
        <position position="338"/>
    </location>
    <ligand>
        <name>[4Fe-4S] cluster</name>
        <dbReference type="ChEBI" id="CHEBI:49883"/>
    </ligand>
</feature>
<dbReference type="InterPro" id="IPR004430">
    <property type="entry name" value="3-IsopropMal_deHydase_lsu"/>
</dbReference>
<evidence type="ECO:0000256" key="9">
    <source>
        <dbReference type="ARBA" id="ARBA00023014"/>
    </source>
</evidence>
<keyword evidence="6 13" id="KW-0028">Amino-acid biosynthesis</keyword>
<keyword evidence="9 13" id="KW-0411">Iron-sulfur</keyword>
<dbReference type="NCBIfam" id="NF009116">
    <property type="entry name" value="PRK12466.1"/>
    <property type="match status" value="1"/>
</dbReference>
<feature type="binding site" evidence="13">
    <location>
        <position position="398"/>
    </location>
    <ligand>
        <name>[4Fe-4S] cluster</name>
        <dbReference type="ChEBI" id="CHEBI:49883"/>
    </ligand>
</feature>
<dbReference type="Proteomes" id="UP001304088">
    <property type="component" value="Chromosome"/>
</dbReference>
<dbReference type="GO" id="GO:0003861">
    <property type="term" value="F:3-isopropylmalate dehydratase activity"/>
    <property type="evidence" value="ECO:0007669"/>
    <property type="project" value="UniProtKB-UniRule"/>
</dbReference>